<dbReference type="RefSeq" id="WP_120329274.1">
    <property type="nucleotide sequence ID" value="NZ_CP109307.1"/>
</dbReference>
<protein>
    <submittedName>
        <fullName evidence="2">Uncharacterized protein</fullName>
    </submittedName>
</protein>
<feature type="compositionally biased region" description="Basic and acidic residues" evidence="1">
    <location>
        <begin position="62"/>
        <end position="72"/>
    </location>
</feature>
<feature type="region of interest" description="Disordered" evidence="1">
    <location>
        <begin position="1"/>
        <end position="72"/>
    </location>
</feature>
<dbReference type="AlphaFoldDB" id="A0A420F1U1"/>
<feature type="compositionally biased region" description="Basic and acidic residues" evidence="1">
    <location>
        <begin position="231"/>
        <end position="246"/>
    </location>
</feature>
<sequence length="254" mass="28014">MTRPKGPHGDAGDGGDGADGGVPRPRDGHGRPTATIAEGHEAIADAATRGRPGGESAQPPRNDPKLGKHDEQTVAEIEKARNQIAPKLQQMADDAWDHVDQNKDAILAQEGYQRRREKLLERGYPEETVDLILERTALGTEAHTHFARSIDAEAQNMLPPETGFRLRTEVGYDAQGVETSRQKDQDFRPDVILERQYEDAATGDLDWEVAHAYDLKTGLKTGIEPGWANKVQDKLDLGRPPEEIRPTQRPLSVD</sequence>
<accession>A0A420F1U1</accession>
<gene>
    <name evidence="2" type="ORF">D7I43_15905</name>
</gene>
<dbReference type="OrthoDB" id="3365518at2"/>
<name>A0A420F1U1_9ACTN</name>
<organism evidence="2 3">
    <name type="scientific">Micromonospora globbae</name>
    <dbReference type="NCBI Taxonomy" id="1894969"/>
    <lineage>
        <taxon>Bacteria</taxon>
        <taxon>Bacillati</taxon>
        <taxon>Actinomycetota</taxon>
        <taxon>Actinomycetes</taxon>
        <taxon>Micromonosporales</taxon>
        <taxon>Micromonosporaceae</taxon>
        <taxon>Micromonospora</taxon>
    </lineage>
</organism>
<feature type="region of interest" description="Disordered" evidence="1">
    <location>
        <begin position="229"/>
        <end position="254"/>
    </location>
</feature>
<evidence type="ECO:0000256" key="1">
    <source>
        <dbReference type="SAM" id="MobiDB-lite"/>
    </source>
</evidence>
<evidence type="ECO:0000313" key="2">
    <source>
        <dbReference type="EMBL" id="RKF26477.1"/>
    </source>
</evidence>
<evidence type="ECO:0000313" key="3">
    <source>
        <dbReference type="Proteomes" id="UP000285744"/>
    </source>
</evidence>
<dbReference type="EMBL" id="RAQQ01000010">
    <property type="protein sequence ID" value="RKF26477.1"/>
    <property type="molecule type" value="Genomic_DNA"/>
</dbReference>
<comment type="caution">
    <text evidence="2">The sequence shown here is derived from an EMBL/GenBank/DDBJ whole genome shotgun (WGS) entry which is preliminary data.</text>
</comment>
<reference evidence="2 3" key="1">
    <citation type="journal article" date="2018" name="Int. J. Syst. Evol. Microbiol.">
        <title>Micromonospora globbae sp. nov., an endophytic actinomycete isolated from roots of Globba winitii C. H. Wright.</title>
        <authorList>
            <person name="Kuncharoen N."/>
            <person name="Pittayakhajonwut P."/>
            <person name="Tanasupawat S."/>
        </authorList>
    </citation>
    <scope>NUCLEOTIDE SEQUENCE [LARGE SCALE GENOMIC DNA]</scope>
    <source>
        <strain evidence="2 3">WPS1-2</strain>
    </source>
</reference>
<proteinExistence type="predicted"/>
<dbReference type="Proteomes" id="UP000285744">
    <property type="component" value="Unassembled WGS sequence"/>
</dbReference>